<sequence length="89" mass="10104">MVKLIYTVIILLLVLATPAMAEPSFDIVEKRLAPCHSYIQGRKDYIDVCKCIKRALLHMTYDPYRIQLGSQQCHTVFDLPPVGHNTNCA</sequence>
<accession>A0ABS8TJ77</accession>
<keyword evidence="3" id="KW-1185">Reference proteome</keyword>
<evidence type="ECO:0008006" key="4">
    <source>
        <dbReference type="Google" id="ProtNLM"/>
    </source>
</evidence>
<name>A0ABS8TJ77_DATST</name>
<gene>
    <name evidence="2" type="ORF">HAX54_011597</name>
</gene>
<organism evidence="2 3">
    <name type="scientific">Datura stramonium</name>
    <name type="common">Jimsonweed</name>
    <name type="synonym">Common thornapple</name>
    <dbReference type="NCBI Taxonomy" id="4076"/>
    <lineage>
        <taxon>Eukaryota</taxon>
        <taxon>Viridiplantae</taxon>
        <taxon>Streptophyta</taxon>
        <taxon>Embryophyta</taxon>
        <taxon>Tracheophyta</taxon>
        <taxon>Spermatophyta</taxon>
        <taxon>Magnoliopsida</taxon>
        <taxon>eudicotyledons</taxon>
        <taxon>Gunneridae</taxon>
        <taxon>Pentapetalae</taxon>
        <taxon>asterids</taxon>
        <taxon>lamiids</taxon>
        <taxon>Solanales</taxon>
        <taxon>Solanaceae</taxon>
        <taxon>Solanoideae</taxon>
        <taxon>Datureae</taxon>
        <taxon>Datura</taxon>
    </lineage>
</organism>
<comment type="caution">
    <text evidence="2">The sequence shown here is derived from an EMBL/GenBank/DDBJ whole genome shotgun (WGS) entry which is preliminary data.</text>
</comment>
<dbReference type="Proteomes" id="UP000823775">
    <property type="component" value="Unassembled WGS sequence"/>
</dbReference>
<proteinExistence type="predicted"/>
<dbReference type="EMBL" id="JACEIK010001662">
    <property type="protein sequence ID" value="MCD7471263.1"/>
    <property type="molecule type" value="Genomic_DNA"/>
</dbReference>
<feature type="signal peptide" evidence="1">
    <location>
        <begin position="1"/>
        <end position="21"/>
    </location>
</feature>
<reference evidence="2 3" key="1">
    <citation type="journal article" date="2021" name="BMC Genomics">
        <title>Datura genome reveals duplications of psychoactive alkaloid biosynthetic genes and high mutation rate following tissue culture.</title>
        <authorList>
            <person name="Rajewski A."/>
            <person name="Carter-House D."/>
            <person name="Stajich J."/>
            <person name="Litt A."/>
        </authorList>
    </citation>
    <scope>NUCLEOTIDE SEQUENCE [LARGE SCALE GENOMIC DNA]</scope>
    <source>
        <strain evidence="2">AR-01</strain>
    </source>
</reference>
<evidence type="ECO:0000313" key="2">
    <source>
        <dbReference type="EMBL" id="MCD7471263.1"/>
    </source>
</evidence>
<feature type="chain" id="PRO_5046779926" description="Bifunctional inhibitor/plant lipid transfer protein/seed storage helical domain-containing protein" evidence="1">
    <location>
        <begin position="22"/>
        <end position="89"/>
    </location>
</feature>
<evidence type="ECO:0000313" key="3">
    <source>
        <dbReference type="Proteomes" id="UP000823775"/>
    </source>
</evidence>
<evidence type="ECO:0000256" key="1">
    <source>
        <dbReference type="SAM" id="SignalP"/>
    </source>
</evidence>
<keyword evidence="1" id="KW-0732">Signal</keyword>
<protein>
    <recommendedName>
        <fullName evidence="4">Bifunctional inhibitor/plant lipid transfer protein/seed storage helical domain-containing protein</fullName>
    </recommendedName>
</protein>